<accession>A0ABV8QJC7</accession>
<keyword evidence="2" id="KW-0378">Hydrolase</keyword>
<keyword evidence="3" id="KW-1185">Reference proteome</keyword>
<comment type="caution">
    <text evidence="2">The sequence shown here is derived from an EMBL/GenBank/DDBJ whole genome shotgun (WGS) entry which is preliminary data.</text>
</comment>
<dbReference type="PANTHER" id="PTHR42663">
    <property type="entry name" value="HYDROLASE C777.06C-RELATED-RELATED"/>
    <property type="match status" value="1"/>
</dbReference>
<dbReference type="InterPro" id="IPR036866">
    <property type="entry name" value="RibonucZ/Hydroxyglut_hydro"/>
</dbReference>
<organism evidence="2 3">
    <name type="scientific">Marinobacter lacisalsi</name>
    <dbReference type="NCBI Taxonomy" id="475979"/>
    <lineage>
        <taxon>Bacteria</taxon>
        <taxon>Pseudomonadati</taxon>
        <taxon>Pseudomonadota</taxon>
        <taxon>Gammaproteobacteria</taxon>
        <taxon>Pseudomonadales</taxon>
        <taxon>Marinobacteraceae</taxon>
        <taxon>Marinobacter</taxon>
    </lineage>
</organism>
<feature type="domain" description="Metallo-beta-lactamase" evidence="1">
    <location>
        <begin position="37"/>
        <end position="219"/>
    </location>
</feature>
<dbReference type="EC" id="3.1.4.55" evidence="2"/>
<dbReference type="SUPFAM" id="SSF56281">
    <property type="entry name" value="Metallo-hydrolase/oxidoreductase"/>
    <property type="match status" value="1"/>
</dbReference>
<gene>
    <name evidence="2" type="primary">phnP</name>
    <name evidence="2" type="ORF">ACFOZ5_10635</name>
</gene>
<dbReference type="CDD" id="cd07736">
    <property type="entry name" value="PhnP-like_MBL-fold"/>
    <property type="match status" value="1"/>
</dbReference>
<proteinExistence type="predicted"/>
<dbReference type="InterPro" id="IPR001279">
    <property type="entry name" value="Metallo-B-lactamas"/>
</dbReference>
<dbReference type="InterPro" id="IPR035682">
    <property type="entry name" value="PhnP_MBL"/>
</dbReference>
<dbReference type="Proteomes" id="UP001595798">
    <property type="component" value="Unassembled WGS sequence"/>
</dbReference>
<evidence type="ECO:0000313" key="2">
    <source>
        <dbReference type="EMBL" id="MFC4259483.1"/>
    </source>
</evidence>
<reference evidence="3" key="1">
    <citation type="journal article" date="2019" name="Int. J. Syst. Evol. Microbiol.">
        <title>The Global Catalogue of Microorganisms (GCM) 10K type strain sequencing project: providing services to taxonomists for standard genome sequencing and annotation.</title>
        <authorList>
            <consortium name="The Broad Institute Genomics Platform"/>
            <consortium name="The Broad Institute Genome Sequencing Center for Infectious Disease"/>
            <person name="Wu L."/>
            <person name="Ma J."/>
        </authorList>
    </citation>
    <scope>NUCLEOTIDE SEQUENCE [LARGE SCALE GENOMIC DNA]</scope>
    <source>
        <strain evidence="3">CECT 7297</strain>
    </source>
</reference>
<protein>
    <submittedName>
        <fullName evidence="2">Phosphonate metabolism protein PhnP</fullName>
        <ecNumber evidence="2">3.1.4.55</ecNumber>
    </submittedName>
</protein>
<dbReference type="SMART" id="SM00849">
    <property type="entry name" value="Lactamase_B"/>
    <property type="match status" value="1"/>
</dbReference>
<dbReference type="PANTHER" id="PTHR42663:SF6">
    <property type="entry name" value="HYDROLASE C777.06C-RELATED"/>
    <property type="match status" value="1"/>
</dbReference>
<dbReference type="Gene3D" id="3.60.15.10">
    <property type="entry name" value="Ribonuclease Z/Hydroxyacylglutathione hydrolase-like"/>
    <property type="match status" value="1"/>
</dbReference>
<dbReference type="InterPro" id="IPR017693">
    <property type="entry name" value="Phosphonate_metab_PhnP"/>
</dbReference>
<dbReference type="Pfam" id="PF12706">
    <property type="entry name" value="Lactamase_B_2"/>
    <property type="match status" value="1"/>
</dbReference>
<dbReference type="NCBIfam" id="TIGR03307">
    <property type="entry name" value="PhnP"/>
    <property type="match status" value="1"/>
</dbReference>
<evidence type="ECO:0000313" key="3">
    <source>
        <dbReference type="Proteomes" id="UP001595798"/>
    </source>
</evidence>
<dbReference type="GO" id="GO:0103043">
    <property type="term" value="F:phosphoribosyl 1,2-cyclic phosphate phosphodiesterase activity"/>
    <property type="evidence" value="ECO:0007669"/>
    <property type="project" value="UniProtKB-EC"/>
</dbReference>
<dbReference type="EMBL" id="JBHSDI010000013">
    <property type="protein sequence ID" value="MFC4259483.1"/>
    <property type="molecule type" value="Genomic_DNA"/>
</dbReference>
<name>A0ABV8QJC7_9GAMM</name>
<evidence type="ECO:0000259" key="1">
    <source>
        <dbReference type="SMART" id="SM00849"/>
    </source>
</evidence>
<sequence>MRVTFLGTAAAGGVPLFGCDCLACKRATGDDAYRREPCSALIESGDTRILIDAGLMDLHRRFNPGDLDAILLTHFHPDHVQGLLHIRWGRGERIPVFIPPDEEGFSDLFKHPGLLDFRPQKAFAGFRIGPLTITPVPLAHSKPTFGYHFQDLDHARFSYLTDTCGLPPETSEFLRQQPPHGLALDCTFPPRPEPQGHNDWPLALEIIADISPSRAWLTHIRHDLDEWLIREQPALPDSVEIARDNGTSVLAGEPHGQV</sequence>
<dbReference type="RefSeq" id="WP_379887057.1">
    <property type="nucleotide sequence ID" value="NZ_JBHSDI010000013.1"/>
</dbReference>